<evidence type="ECO:0000313" key="3">
    <source>
        <dbReference type="Proteomes" id="UP001181313"/>
    </source>
</evidence>
<dbReference type="InterPro" id="IPR036291">
    <property type="entry name" value="NAD(P)-bd_dom_sf"/>
</dbReference>
<dbReference type="InterPro" id="IPR001509">
    <property type="entry name" value="Epimerase_deHydtase"/>
</dbReference>
<name>A0ABU3I7N2_9ACTN</name>
<dbReference type="Pfam" id="PF01370">
    <property type="entry name" value="Epimerase"/>
    <property type="match status" value="1"/>
</dbReference>
<protein>
    <submittedName>
        <fullName evidence="2">NAD-dependent epimerase/dehydratase family protein</fullName>
    </submittedName>
</protein>
<keyword evidence="3" id="KW-1185">Reference proteome</keyword>
<dbReference type="EMBL" id="JAVSGH010000128">
    <property type="protein sequence ID" value="MDT3728968.1"/>
    <property type="molecule type" value="Genomic_DNA"/>
</dbReference>
<feature type="domain" description="NAD-dependent epimerase/dehydratase" evidence="1">
    <location>
        <begin position="2"/>
        <end position="60"/>
    </location>
</feature>
<dbReference type="RefSeq" id="WP_093892505.1">
    <property type="nucleotide sequence ID" value="NZ_JAVSGH010000128.1"/>
</dbReference>
<organism evidence="2 3">
    <name type="scientific">Streptomyces althioticus subsp. attaecolombicae</name>
    <dbReference type="NCBI Taxonomy" id="3075534"/>
    <lineage>
        <taxon>Bacteria</taxon>
        <taxon>Bacillati</taxon>
        <taxon>Actinomycetota</taxon>
        <taxon>Actinomycetes</taxon>
        <taxon>Kitasatosporales</taxon>
        <taxon>Streptomycetaceae</taxon>
        <taxon>Streptomyces</taxon>
        <taxon>Streptomyces althioticus group</taxon>
    </lineage>
</organism>
<evidence type="ECO:0000259" key="1">
    <source>
        <dbReference type="Pfam" id="PF01370"/>
    </source>
</evidence>
<sequence length="76" mass="8434">MVPDSVADPVGYYRSNVTKSLEFVDHLLRNGCTRMIFSSSASIYRTGTDFTVDKQSPIDPQRAGCELLSFSGVRWG</sequence>
<proteinExistence type="predicted"/>
<dbReference type="SUPFAM" id="SSF51735">
    <property type="entry name" value="NAD(P)-binding Rossmann-fold domains"/>
    <property type="match status" value="1"/>
</dbReference>
<dbReference type="Gene3D" id="3.40.50.720">
    <property type="entry name" value="NAD(P)-binding Rossmann-like Domain"/>
    <property type="match status" value="1"/>
</dbReference>
<evidence type="ECO:0000313" key="2">
    <source>
        <dbReference type="EMBL" id="MDT3728968.1"/>
    </source>
</evidence>
<accession>A0ABU3I7N2</accession>
<comment type="caution">
    <text evidence="2">The sequence shown here is derived from an EMBL/GenBank/DDBJ whole genome shotgun (WGS) entry which is preliminary data.</text>
</comment>
<dbReference type="Proteomes" id="UP001181313">
    <property type="component" value="Unassembled WGS sequence"/>
</dbReference>
<reference evidence="2" key="1">
    <citation type="submission" date="2024-05" db="EMBL/GenBank/DDBJ databases">
        <title>30 novel species of actinomycetes from the DSMZ collection.</title>
        <authorList>
            <person name="Nouioui I."/>
        </authorList>
    </citation>
    <scope>NUCLEOTIDE SEQUENCE</scope>
    <source>
        <strain evidence="2">DSM 41972</strain>
    </source>
</reference>
<gene>
    <name evidence="2" type="ORF">ROS62_30550</name>
</gene>